<dbReference type="GO" id="GO:0000329">
    <property type="term" value="C:fungal-type vacuole membrane"/>
    <property type="evidence" value="ECO:0007669"/>
    <property type="project" value="TreeGrafter"/>
</dbReference>
<evidence type="ECO:0000256" key="6">
    <source>
        <dbReference type="ARBA" id="ARBA00023136"/>
    </source>
</evidence>
<feature type="compositionally biased region" description="Low complexity" evidence="7">
    <location>
        <begin position="1"/>
        <end position="10"/>
    </location>
</feature>
<gene>
    <name evidence="9" type="ORF">PPACK8108_LOCUS24415</name>
</gene>
<evidence type="ECO:0000256" key="3">
    <source>
        <dbReference type="ARBA" id="ARBA00022448"/>
    </source>
</evidence>
<feature type="transmembrane region" description="Helical" evidence="8">
    <location>
        <begin position="630"/>
        <end position="649"/>
    </location>
</feature>
<feature type="transmembrane region" description="Helical" evidence="8">
    <location>
        <begin position="157"/>
        <end position="177"/>
    </location>
</feature>
<feature type="transmembrane region" description="Helical" evidence="8">
    <location>
        <begin position="86"/>
        <end position="113"/>
    </location>
</feature>
<evidence type="ECO:0000256" key="7">
    <source>
        <dbReference type="SAM" id="MobiDB-lite"/>
    </source>
</evidence>
<dbReference type="Proteomes" id="UP001153365">
    <property type="component" value="Unassembled WGS sequence"/>
</dbReference>
<dbReference type="Pfam" id="PF01733">
    <property type="entry name" value="Nucleoside_tran"/>
    <property type="match status" value="1"/>
</dbReference>
<feature type="transmembrane region" description="Helical" evidence="8">
    <location>
        <begin position="221"/>
        <end position="244"/>
    </location>
</feature>
<feature type="transmembrane region" description="Helical" evidence="8">
    <location>
        <begin position="189"/>
        <end position="209"/>
    </location>
</feature>
<comment type="similarity">
    <text evidence="2">Belongs to the SLC29A/ENT transporter (TC 2.A.57) family.</text>
</comment>
<dbReference type="GO" id="GO:0034257">
    <property type="term" value="F:nicotinamide riboside transmembrane transporter activity"/>
    <property type="evidence" value="ECO:0007669"/>
    <property type="project" value="TreeGrafter"/>
</dbReference>
<feature type="compositionally biased region" description="Acidic residues" evidence="7">
    <location>
        <begin position="366"/>
        <end position="375"/>
    </location>
</feature>
<evidence type="ECO:0000256" key="5">
    <source>
        <dbReference type="ARBA" id="ARBA00022989"/>
    </source>
</evidence>
<feature type="transmembrane region" description="Helical" evidence="8">
    <location>
        <begin position="277"/>
        <end position="301"/>
    </location>
</feature>
<dbReference type="InterPro" id="IPR002259">
    <property type="entry name" value="Eqnu_transpt"/>
</dbReference>
<comment type="subcellular location">
    <subcellularLocation>
        <location evidence="1">Membrane</location>
        <topology evidence="1">Multi-pass membrane protein</topology>
    </subcellularLocation>
</comment>
<evidence type="ECO:0000256" key="1">
    <source>
        <dbReference type="ARBA" id="ARBA00004141"/>
    </source>
</evidence>
<feature type="transmembrane region" description="Helical" evidence="8">
    <location>
        <begin position="492"/>
        <end position="518"/>
    </location>
</feature>
<comment type="caution">
    <text evidence="9">The sequence shown here is derived from an EMBL/GenBank/DDBJ whole genome shotgun (WGS) entry which is preliminary data.</text>
</comment>
<feature type="region of interest" description="Disordered" evidence="7">
    <location>
        <begin position="1"/>
        <end position="74"/>
    </location>
</feature>
<sequence>MIESTESSSSSKHESQSKSKITSNGKRPDQKQHQEDEEYDFDDEETDLLIQTSNQSSLPTNLSKINSSNNDEDDKEQEKLCITKRLTYLCFFVLGSSFLLPWNSILISSIYFGSRLRNTSFRSNYLNIITTIFTLCSVIFLSIATLTLINSNPKKRIIFSLSSITILFILLLISTTFKNINNINNNNDFFDFLVLITIGFSSSSAYLQSSIFGLSSSFGSTYVQAVLSGQAAIAALISLVQLLASVRTIISRSADSSLNVADDEEDDLKIRKSSFTFYLVATLFSSFALISFLILINSAFYKNTINRNNSLEKTRKAQVQESGETDDEIHQVLVSDSVSTVVKTDLNESNVPSSQTITSSFSPNDDREDQEEDEEVSLRTVESKVRILGICLFLNFFITLSVFPSLTGFIVPYDIHNTTVNLSDNRRLKPSLIRKNYRAINHCEITSTLRTSSKTEDQKHGGNVCDGVKAKIKTRSVDNKGKSYRGLMKNKIVFVQLHYLIFNLGDWFGRSIIQFRLFDPLNRSLIISSSPSSSSPSSLLPSSWLLLTANSIVMGRRKIKKKEGLIFGLTLSRVAFVKLISLLLFLFCVVYMIILAFFSISNGYLSTVSMVSGISKSILNTNEINAGSTILSFYLTLGLAFGSFMSFGVKRLIS</sequence>
<protein>
    <submittedName>
        <fullName evidence="9">Expressed protein</fullName>
    </submittedName>
</protein>
<feature type="transmembrane region" description="Helical" evidence="8">
    <location>
        <begin position="387"/>
        <end position="411"/>
    </location>
</feature>
<keyword evidence="6 8" id="KW-0472">Membrane</keyword>
<dbReference type="GO" id="GO:0005886">
    <property type="term" value="C:plasma membrane"/>
    <property type="evidence" value="ECO:0007669"/>
    <property type="project" value="TreeGrafter"/>
</dbReference>
<accession>A0AAV0BRN7</accession>
<organism evidence="9 10">
    <name type="scientific">Phakopsora pachyrhizi</name>
    <name type="common">Asian soybean rust disease fungus</name>
    <dbReference type="NCBI Taxonomy" id="170000"/>
    <lineage>
        <taxon>Eukaryota</taxon>
        <taxon>Fungi</taxon>
        <taxon>Dikarya</taxon>
        <taxon>Basidiomycota</taxon>
        <taxon>Pucciniomycotina</taxon>
        <taxon>Pucciniomycetes</taxon>
        <taxon>Pucciniales</taxon>
        <taxon>Phakopsoraceae</taxon>
        <taxon>Phakopsora</taxon>
    </lineage>
</organism>
<keyword evidence="3" id="KW-0813">Transport</keyword>
<keyword evidence="10" id="KW-1185">Reference proteome</keyword>
<proteinExistence type="inferred from homology"/>
<evidence type="ECO:0000256" key="4">
    <source>
        <dbReference type="ARBA" id="ARBA00022692"/>
    </source>
</evidence>
<feature type="compositionally biased region" description="Polar residues" evidence="7">
    <location>
        <begin position="349"/>
        <end position="363"/>
    </location>
</feature>
<dbReference type="PANTHER" id="PTHR10332">
    <property type="entry name" value="EQUILIBRATIVE NUCLEOSIDE TRANSPORTER"/>
    <property type="match status" value="1"/>
</dbReference>
<name>A0AAV0BRN7_PHAPC</name>
<keyword evidence="4 8" id="KW-0812">Transmembrane</keyword>
<feature type="compositionally biased region" description="Polar residues" evidence="7">
    <location>
        <begin position="49"/>
        <end position="69"/>
    </location>
</feature>
<evidence type="ECO:0000313" key="9">
    <source>
        <dbReference type="EMBL" id="CAH7689359.1"/>
    </source>
</evidence>
<dbReference type="PANTHER" id="PTHR10332:SF88">
    <property type="entry name" value="EQUILIBRATIVE NUCLEOSIDE TRANSPORTER 1, ISOFORM A"/>
    <property type="match status" value="1"/>
</dbReference>
<feature type="transmembrane region" description="Helical" evidence="8">
    <location>
        <begin position="125"/>
        <end position="151"/>
    </location>
</feature>
<evidence type="ECO:0000256" key="2">
    <source>
        <dbReference type="ARBA" id="ARBA00007965"/>
    </source>
</evidence>
<feature type="region of interest" description="Disordered" evidence="7">
    <location>
        <begin position="349"/>
        <end position="375"/>
    </location>
</feature>
<dbReference type="AlphaFoldDB" id="A0AAV0BRN7"/>
<reference evidence="9" key="1">
    <citation type="submission" date="2022-06" db="EMBL/GenBank/DDBJ databases">
        <authorList>
            <consortium name="SYNGENTA / RWTH Aachen University"/>
        </authorList>
    </citation>
    <scope>NUCLEOTIDE SEQUENCE</scope>
</reference>
<dbReference type="EMBL" id="CALTRL010006065">
    <property type="protein sequence ID" value="CAH7689359.1"/>
    <property type="molecule type" value="Genomic_DNA"/>
</dbReference>
<evidence type="ECO:0000313" key="10">
    <source>
        <dbReference type="Proteomes" id="UP001153365"/>
    </source>
</evidence>
<feature type="compositionally biased region" description="Acidic residues" evidence="7">
    <location>
        <begin position="35"/>
        <end position="47"/>
    </location>
</feature>
<dbReference type="GO" id="GO:0015205">
    <property type="term" value="F:nucleobase transmembrane transporter activity"/>
    <property type="evidence" value="ECO:0007669"/>
    <property type="project" value="TreeGrafter"/>
</dbReference>
<keyword evidence="5 8" id="KW-1133">Transmembrane helix</keyword>
<feature type="transmembrane region" description="Helical" evidence="8">
    <location>
        <begin position="576"/>
        <end position="600"/>
    </location>
</feature>
<evidence type="ECO:0000256" key="8">
    <source>
        <dbReference type="SAM" id="Phobius"/>
    </source>
</evidence>